<name>A0A512CFT7_9BACT</name>
<dbReference type="Gene3D" id="3.40.50.150">
    <property type="entry name" value="Vaccinia Virus protein VP39"/>
    <property type="match status" value="1"/>
</dbReference>
<feature type="domain" description="Methyltransferase" evidence="1">
    <location>
        <begin position="38"/>
        <end position="146"/>
    </location>
</feature>
<comment type="caution">
    <text evidence="2">The sequence shown here is derived from an EMBL/GenBank/DDBJ whole genome shotgun (WGS) entry which is preliminary data.</text>
</comment>
<evidence type="ECO:0000259" key="1">
    <source>
        <dbReference type="Pfam" id="PF13847"/>
    </source>
</evidence>
<accession>A0A512CFT7</accession>
<dbReference type="InterPro" id="IPR029063">
    <property type="entry name" value="SAM-dependent_MTases_sf"/>
</dbReference>
<dbReference type="Pfam" id="PF13847">
    <property type="entry name" value="Methyltransf_31"/>
    <property type="match status" value="1"/>
</dbReference>
<dbReference type="EMBL" id="BJYV01000020">
    <property type="protein sequence ID" value="GEO23087.1"/>
    <property type="molecule type" value="Genomic_DNA"/>
</dbReference>
<organism evidence="2 3">
    <name type="scientific">Cyclobacterium qasimii</name>
    <dbReference type="NCBI Taxonomy" id="1350429"/>
    <lineage>
        <taxon>Bacteria</taxon>
        <taxon>Pseudomonadati</taxon>
        <taxon>Bacteroidota</taxon>
        <taxon>Cytophagia</taxon>
        <taxon>Cytophagales</taxon>
        <taxon>Cyclobacteriaceae</taxon>
        <taxon>Cyclobacterium</taxon>
    </lineage>
</organism>
<keyword evidence="3" id="KW-1185">Reference proteome</keyword>
<sequence length="237" mass="27340">MTKDVAQFYDKFANQQIKTGVNSRHLSIISKLKNAGLKPHHKVLEVGCGIGTVSQLIAKNTPKGEVLAVDISPESIAQAKSIWKGFDNLHFEVSDMKDFQKADTLFDTIVFPDVLEHIPVEDHFALFETIKKHSHSGTIIFIHIPSPRFLEWMIANEPEKLQVIDQPLDTGELVSKLSANDFYLDKMETYGLFYKEKDYQYFVFKKKQAIQTTKHRDKWSIFKERLLIKLKQKLPTF</sequence>
<reference evidence="2 3" key="1">
    <citation type="submission" date="2019-07" db="EMBL/GenBank/DDBJ databases">
        <title>Whole genome shotgun sequence of Cyclobacterium qasimii NBRC 106168.</title>
        <authorList>
            <person name="Hosoyama A."/>
            <person name="Uohara A."/>
            <person name="Ohji S."/>
            <person name="Ichikawa N."/>
        </authorList>
    </citation>
    <scope>NUCLEOTIDE SEQUENCE [LARGE SCALE GENOMIC DNA]</scope>
    <source>
        <strain evidence="2 3">NBRC 106168</strain>
    </source>
</reference>
<dbReference type="RefSeq" id="WP_020888821.1">
    <property type="nucleotide sequence ID" value="NZ_BJYV01000020.1"/>
</dbReference>
<dbReference type="Proteomes" id="UP000321301">
    <property type="component" value="Unassembled WGS sequence"/>
</dbReference>
<dbReference type="PANTHER" id="PTHR43861">
    <property type="entry name" value="TRANS-ACONITATE 2-METHYLTRANSFERASE-RELATED"/>
    <property type="match status" value="1"/>
</dbReference>
<dbReference type="AlphaFoldDB" id="A0A512CFT7"/>
<dbReference type="SUPFAM" id="SSF53335">
    <property type="entry name" value="S-adenosyl-L-methionine-dependent methyltransferases"/>
    <property type="match status" value="1"/>
</dbReference>
<evidence type="ECO:0000313" key="2">
    <source>
        <dbReference type="EMBL" id="GEO23087.1"/>
    </source>
</evidence>
<dbReference type="CDD" id="cd02440">
    <property type="entry name" value="AdoMet_MTases"/>
    <property type="match status" value="1"/>
</dbReference>
<dbReference type="InterPro" id="IPR025714">
    <property type="entry name" value="Methyltranfer_dom"/>
</dbReference>
<proteinExistence type="predicted"/>
<protein>
    <recommendedName>
        <fullName evidence="1">Methyltransferase domain-containing protein</fullName>
    </recommendedName>
</protein>
<gene>
    <name evidence="2" type="ORF">CQA01_36210</name>
</gene>
<evidence type="ECO:0000313" key="3">
    <source>
        <dbReference type="Proteomes" id="UP000321301"/>
    </source>
</evidence>